<dbReference type="Proteomes" id="UP000183613">
    <property type="component" value="Unassembled WGS sequence"/>
</dbReference>
<dbReference type="RefSeq" id="WP_048358362.1">
    <property type="nucleotide sequence ID" value="NZ_FNUD01000002.1"/>
</dbReference>
<evidence type="ECO:0000259" key="2">
    <source>
        <dbReference type="Pfam" id="PF16220"/>
    </source>
</evidence>
<dbReference type="EMBL" id="FNUD01000002">
    <property type="protein sequence ID" value="SEE88534.1"/>
    <property type="molecule type" value="Genomic_DNA"/>
</dbReference>
<protein>
    <submittedName>
        <fullName evidence="3">Ferric-dicitrate binding protein FerR, regulates iron transport through sigma-19</fullName>
    </submittedName>
</protein>
<dbReference type="PATRIC" id="fig|882211.3.peg.427"/>
<name>A0A0J6G7M3_PSEDM</name>
<dbReference type="Pfam" id="PF04773">
    <property type="entry name" value="FecR"/>
    <property type="match status" value="1"/>
</dbReference>
<evidence type="ECO:0000313" key="4">
    <source>
        <dbReference type="Proteomes" id="UP000183613"/>
    </source>
</evidence>
<evidence type="ECO:0000259" key="1">
    <source>
        <dbReference type="Pfam" id="PF04773"/>
    </source>
</evidence>
<keyword evidence="4" id="KW-1185">Reference proteome</keyword>
<reference evidence="3" key="1">
    <citation type="submission" date="2016-10" db="EMBL/GenBank/DDBJ databases">
        <authorList>
            <person name="Varghese N."/>
            <person name="Submissions S."/>
        </authorList>
    </citation>
    <scope>NUCLEOTIDE SEQUENCE [LARGE SCALE GENOMIC DNA]</scope>
    <source>
        <strain evidence="3">LMG 25555</strain>
    </source>
</reference>
<accession>A0A0J6G7M3</accession>
<dbReference type="Pfam" id="PF16220">
    <property type="entry name" value="DUF4880"/>
    <property type="match status" value="1"/>
</dbReference>
<dbReference type="InterPro" id="IPR032623">
    <property type="entry name" value="FecR_N"/>
</dbReference>
<dbReference type="InterPro" id="IPR006860">
    <property type="entry name" value="FecR"/>
</dbReference>
<feature type="domain" description="FecR N-terminal" evidence="2">
    <location>
        <begin position="16"/>
        <end position="56"/>
    </location>
</feature>
<dbReference type="Gene3D" id="2.60.120.1440">
    <property type="match status" value="1"/>
</dbReference>
<proteinExistence type="predicted"/>
<sequence length="327" mass="35679">MSGGSVPTGFAAQVLDQAIDWLVKSRSGVADPHVQAACEQWRAADASHEAAWQALQVAEMAFQKVSALPGRVALDTLSTSARLRSRRQTLKVLGLGLLGAGAGGLVVQQQPWRTMGADYATGVGERRLFNLADGTLLQLNTDSAADVLFTAQQRLIVLRAGEIFIRTGHDPASTAARRTFWVQTREARLEAIGTAFDVRQEPGRTRLMVEEGVVAIHLPVARPVLVQAGSEYVIDTRSARAQPVSTLDVGGWARGALVARQMRLQDLAQELARYRHGWLQCDAAVSDLRVSGVFQLDQIDRALEGLSQSLPVRIERRTRFWTRIVAV</sequence>
<evidence type="ECO:0000313" key="3">
    <source>
        <dbReference type="EMBL" id="SEE88534.1"/>
    </source>
</evidence>
<dbReference type="InterPro" id="IPR012373">
    <property type="entry name" value="Ferrdict_sens_TM"/>
</dbReference>
<dbReference type="OrthoDB" id="1099576at2"/>
<comment type="caution">
    <text evidence="3">The sequence shown here is derived from an EMBL/GenBank/DDBJ whole genome shotgun (WGS) entry which is preliminary data.</text>
</comment>
<dbReference type="PANTHER" id="PTHR30273">
    <property type="entry name" value="PERIPLASMIC SIGNAL SENSOR AND SIGMA FACTOR ACTIVATOR FECR-RELATED"/>
    <property type="match status" value="1"/>
</dbReference>
<dbReference type="AlphaFoldDB" id="A0A0J6G7M3"/>
<organism evidence="3 4">
    <name type="scientific">Pseudomonas deceptionensis</name>
    <dbReference type="NCBI Taxonomy" id="882211"/>
    <lineage>
        <taxon>Bacteria</taxon>
        <taxon>Pseudomonadati</taxon>
        <taxon>Pseudomonadota</taxon>
        <taxon>Gammaproteobacteria</taxon>
        <taxon>Pseudomonadales</taxon>
        <taxon>Pseudomonadaceae</taxon>
        <taxon>Pseudomonas</taxon>
    </lineage>
</organism>
<dbReference type="GO" id="GO:0016989">
    <property type="term" value="F:sigma factor antagonist activity"/>
    <property type="evidence" value="ECO:0007669"/>
    <property type="project" value="TreeGrafter"/>
</dbReference>
<dbReference type="PANTHER" id="PTHR30273:SF2">
    <property type="entry name" value="PROTEIN FECR"/>
    <property type="match status" value="1"/>
</dbReference>
<feature type="domain" description="FecR protein" evidence="1">
    <location>
        <begin position="118"/>
        <end position="214"/>
    </location>
</feature>
<dbReference type="PIRSF" id="PIRSF018266">
    <property type="entry name" value="FecR"/>
    <property type="match status" value="1"/>
</dbReference>
<gene>
    <name evidence="3" type="ORF">SAMN04489800_2634</name>
</gene>